<reference evidence="1" key="2">
    <citation type="journal article" date="2015" name="Fish Shellfish Immunol.">
        <title>Early steps in the European eel (Anguilla anguilla)-Vibrio vulnificus interaction in the gills: Role of the RtxA13 toxin.</title>
        <authorList>
            <person name="Callol A."/>
            <person name="Pajuelo D."/>
            <person name="Ebbesson L."/>
            <person name="Teles M."/>
            <person name="MacKenzie S."/>
            <person name="Amaro C."/>
        </authorList>
    </citation>
    <scope>NUCLEOTIDE SEQUENCE</scope>
</reference>
<proteinExistence type="predicted"/>
<name>A0A0E9VBC8_ANGAN</name>
<evidence type="ECO:0000313" key="1">
    <source>
        <dbReference type="EMBL" id="JAH74523.1"/>
    </source>
</evidence>
<accession>A0A0E9VBC8</accession>
<reference evidence="1" key="1">
    <citation type="submission" date="2014-11" db="EMBL/GenBank/DDBJ databases">
        <authorList>
            <person name="Amaro Gonzalez C."/>
        </authorList>
    </citation>
    <scope>NUCLEOTIDE SEQUENCE</scope>
</reference>
<organism evidence="1">
    <name type="scientific">Anguilla anguilla</name>
    <name type="common">European freshwater eel</name>
    <name type="synonym">Muraena anguilla</name>
    <dbReference type="NCBI Taxonomy" id="7936"/>
    <lineage>
        <taxon>Eukaryota</taxon>
        <taxon>Metazoa</taxon>
        <taxon>Chordata</taxon>
        <taxon>Craniata</taxon>
        <taxon>Vertebrata</taxon>
        <taxon>Euteleostomi</taxon>
        <taxon>Actinopterygii</taxon>
        <taxon>Neopterygii</taxon>
        <taxon>Teleostei</taxon>
        <taxon>Anguilliformes</taxon>
        <taxon>Anguillidae</taxon>
        <taxon>Anguilla</taxon>
    </lineage>
</organism>
<protein>
    <submittedName>
        <fullName evidence="1">Uncharacterized protein</fullName>
    </submittedName>
</protein>
<sequence length="39" mass="4762">MFASVTKIELIQHCVRDEPYTNKMRRYSRLRFLKLNCSI</sequence>
<dbReference type="AlphaFoldDB" id="A0A0E9VBC8"/>
<dbReference type="EMBL" id="GBXM01034054">
    <property type="protein sequence ID" value="JAH74523.1"/>
    <property type="molecule type" value="Transcribed_RNA"/>
</dbReference>